<feature type="compositionally biased region" description="Basic residues" evidence="1">
    <location>
        <begin position="164"/>
        <end position="181"/>
    </location>
</feature>
<reference evidence="4" key="1">
    <citation type="submission" date="2016-11" db="UniProtKB">
        <authorList>
            <consortium name="WormBaseParasite"/>
        </authorList>
    </citation>
    <scope>IDENTIFICATION</scope>
</reference>
<evidence type="ECO:0000256" key="1">
    <source>
        <dbReference type="SAM" id="MobiDB-lite"/>
    </source>
</evidence>
<dbReference type="Proteomes" id="UP000095282">
    <property type="component" value="Unplaced"/>
</dbReference>
<dbReference type="AlphaFoldDB" id="A0A1I7U392"/>
<organism evidence="3 4">
    <name type="scientific">Caenorhabditis tropicalis</name>
    <dbReference type="NCBI Taxonomy" id="1561998"/>
    <lineage>
        <taxon>Eukaryota</taxon>
        <taxon>Metazoa</taxon>
        <taxon>Ecdysozoa</taxon>
        <taxon>Nematoda</taxon>
        <taxon>Chromadorea</taxon>
        <taxon>Rhabditida</taxon>
        <taxon>Rhabditina</taxon>
        <taxon>Rhabditomorpha</taxon>
        <taxon>Rhabditoidea</taxon>
        <taxon>Rhabditidae</taxon>
        <taxon>Peloderinae</taxon>
        <taxon>Caenorhabditis</taxon>
    </lineage>
</organism>
<keyword evidence="2" id="KW-0812">Transmembrane</keyword>
<evidence type="ECO:0000313" key="3">
    <source>
        <dbReference type="Proteomes" id="UP000095282"/>
    </source>
</evidence>
<sequence>MKDVHSFCTVGFPLPPCEARLKEYADTHPNNYNGQTKEQYLEKITKYFCSEYPQVEFCTKSATLSTAPPVNQQTVQPQLTPEQQQELLRQQQLLQQQQQQQQLQMQQQMQQQQLAAFSTPSGFMDQNPGISIGIAVILMSGFCFLAAVTCSFLFPNEKKSPQNRGRRGNQIRKPTRGRNQRKTGNSTSKIGKEKKENVEEQEEKQEKTKSSYSKSKEVSKVSNSSAA</sequence>
<protein>
    <submittedName>
        <fullName evidence="4">Uncharacterized protein</fullName>
    </submittedName>
</protein>
<keyword evidence="3" id="KW-1185">Reference proteome</keyword>
<evidence type="ECO:0000256" key="2">
    <source>
        <dbReference type="SAM" id="Phobius"/>
    </source>
</evidence>
<keyword evidence="2" id="KW-0472">Membrane</keyword>
<feature type="transmembrane region" description="Helical" evidence="2">
    <location>
        <begin position="130"/>
        <end position="154"/>
    </location>
</feature>
<proteinExistence type="predicted"/>
<accession>A0A1I7U392</accession>
<keyword evidence="2" id="KW-1133">Transmembrane helix</keyword>
<name>A0A1I7U392_9PELO</name>
<dbReference type="WBParaSite" id="Csp11.Scaffold629.g14408.t1">
    <property type="protein sequence ID" value="Csp11.Scaffold629.g14408.t1"/>
    <property type="gene ID" value="Csp11.Scaffold629.g14408"/>
</dbReference>
<feature type="compositionally biased region" description="Basic and acidic residues" evidence="1">
    <location>
        <begin position="190"/>
        <end position="219"/>
    </location>
</feature>
<evidence type="ECO:0000313" key="4">
    <source>
        <dbReference type="WBParaSite" id="Csp11.Scaffold629.g14408.t1"/>
    </source>
</evidence>
<feature type="region of interest" description="Disordered" evidence="1">
    <location>
        <begin position="156"/>
        <end position="227"/>
    </location>
</feature>